<organism evidence="2 3">
    <name type="scientific">Intestinibacter bartlettii</name>
    <dbReference type="NCBI Taxonomy" id="261299"/>
    <lineage>
        <taxon>Bacteria</taxon>
        <taxon>Bacillati</taxon>
        <taxon>Bacillota</taxon>
        <taxon>Clostridia</taxon>
        <taxon>Peptostreptococcales</taxon>
        <taxon>Peptostreptococcaceae</taxon>
        <taxon>Intestinibacter</taxon>
    </lineage>
</organism>
<reference evidence="2 3" key="1">
    <citation type="submission" date="2021-10" db="EMBL/GenBank/DDBJ databases">
        <title>Collection of gut derived symbiotic bacterial strains cultured from healthy donors.</title>
        <authorList>
            <person name="Lin H."/>
            <person name="Littmann E."/>
            <person name="Claire K."/>
            <person name="Pamer E."/>
        </authorList>
    </citation>
    <scope>NUCLEOTIDE SEQUENCE [LARGE SCALE GENOMIC DNA]</scope>
    <source>
        <strain evidence="2 3">MSK.17.68</strain>
    </source>
</reference>
<dbReference type="Proteomes" id="UP001299409">
    <property type="component" value="Unassembled WGS sequence"/>
</dbReference>
<feature type="transmembrane region" description="Helical" evidence="1">
    <location>
        <begin position="47"/>
        <end position="69"/>
    </location>
</feature>
<proteinExistence type="predicted"/>
<comment type="caution">
    <text evidence="2">The sequence shown here is derived from an EMBL/GenBank/DDBJ whole genome shotgun (WGS) entry which is preliminary data.</text>
</comment>
<accession>A0ABS8CU67</accession>
<protein>
    <submittedName>
        <fullName evidence="2">Uncharacterized protein</fullName>
    </submittedName>
</protein>
<name>A0ABS8CU67_9FIRM</name>
<evidence type="ECO:0000256" key="1">
    <source>
        <dbReference type="SAM" id="Phobius"/>
    </source>
</evidence>
<keyword evidence="3" id="KW-1185">Reference proteome</keyword>
<keyword evidence="1" id="KW-1133">Transmembrane helix</keyword>
<keyword evidence="1" id="KW-0812">Transmembrane</keyword>
<gene>
    <name evidence="2" type="ORF">LIP50_02145</name>
</gene>
<dbReference type="EMBL" id="JAJBMB010000001">
    <property type="protein sequence ID" value="MCB5444999.1"/>
    <property type="molecule type" value="Genomic_DNA"/>
</dbReference>
<sequence length="80" mass="9548">MNKIFKKIINFIKEEIIIRFFISCIILDISGYLLANYGFKLIYSKFNIINFVLVILGIILLIIFFIMLYKDIYLTIKDDE</sequence>
<evidence type="ECO:0000313" key="2">
    <source>
        <dbReference type="EMBL" id="MCB5444999.1"/>
    </source>
</evidence>
<keyword evidence="1" id="KW-0472">Membrane</keyword>
<dbReference type="RefSeq" id="WP_138342278.1">
    <property type="nucleotide sequence ID" value="NZ_BAABXU010000001.1"/>
</dbReference>
<evidence type="ECO:0000313" key="3">
    <source>
        <dbReference type="Proteomes" id="UP001299409"/>
    </source>
</evidence>
<feature type="transmembrane region" description="Helical" evidence="1">
    <location>
        <begin position="16"/>
        <end position="35"/>
    </location>
</feature>